<dbReference type="InterPro" id="IPR006990">
    <property type="entry name" value="Tweety"/>
</dbReference>
<evidence type="ECO:0000256" key="4">
    <source>
        <dbReference type="ARBA" id="ARBA00022475"/>
    </source>
</evidence>
<comment type="similarity">
    <text evidence="2 13">Belongs to the tweety family.</text>
</comment>
<evidence type="ECO:0000256" key="11">
    <source>
        <dbReference type="ARBA" id="ARBA00023214"/>
    </source>
</evidence>
<evidence type="ECO:0000256" key="2">
    <source>
        <dbReference type="ARBA" id="ARBA00009849"/>
    </source>
</evidence>
<evidence type="ECO:0000313" key="16">
    <source>
        <dbReference type="Proteomes" id="UP001608902"/>
    </source>
</evidence>
<keyword evidence="5 13" id="KW-0812">Transmembrane</keyword>
<comment type="function">
    <text evidence="13">Probable chloride channel.</text>
</comment>
<evidence type="ECO:0000313" key="15">
    <source>
        <dbReference type="EMBL" id="MFH4980946.1"/>
    </source>
</evidence>
<protein>
    <recommendedName>
        <fullName evidence="13">Protein tweety homolog</fullName>
    </recommendedName>
</protein>
<keyword evidence="3 13" id="KW-0813">Transport</keyword>
<keyword evidence="8 13" id="KW-0472">Membrane</keyword>
<dbReference type="PANTHER" id="PTHR12424">
    <property type="entry name" value="TWEETY-RELATED"/>
    <property type="match status" value="1"/>
</dbReference>
<feature type="transmembrane region" description="Helical" evidence="13">
    <location>
        <begin position="396"/>
        <end position="420"/>
    </location>
</feature>
<dbReference type="GO" id="GO:0005886">
    <property type="term" value="C:plasma membrane"/>
    <property type="evidence" value="ECO:0007669"/>
    <property type="project" value="UniProtKB-SubCell"/>
</dbReference>
<evidence type="ECO:0000256" key="9">
    <source>
        <dbReference type="ARBA" id="ARBA00023173"/>
    </source>
</evidence>
<sequence>MERNVATFISESLHEIPRLSFMFRRVSNVFQVNPNSAYIQSLVFLMVGVLAVGGIFLLIITVTWLCQCCTHHDGKTRRRVRRLSTLLFVISVFGFLCLGTCLFGNEHMNRGITSSVVSIDDVSRNLKRTLIQCDVLNDTRSNSIRDIQYLTSKIQEEASVMSQINKTKLDEARLLMESMSDEDELIGQHLAHLKMSLEGAPVLDKVKIYGERIELERWMLCVTLLSIMLIVLFVGVISFCRRSKKGTIMFSGLGLAIFVVGWLLLSVVSPALVALADFCSEADPFIHETLSNDTTEVLKFYKDCDPQSGHRKFPPVTSAVSISSSFMTLQNKEQKLNTLLSDVVNNNAEFANGVYSLGDDISLSMKEAGVLEATLSCYNYHDDIIIMEEGLCTVGIIGATILNLSLLLFGLFMSILLLIVSRSWSLFTPLPSGYMEVDDGDPFYPRGNDTVINDDIYGPHVYNLRTHYTTSLRSTGTAAANGIAVNGAANQPSASTALLDSDETNTTLWQSGAVGLANTSLANAPPAVGSNSMARSVYPSASDDSSPAFRSRSYRQQFDV</sequence>
<comment type="subcellular location">
    <subcellularLocation>
        <location evidence="1 13">Cell membrane</location>
        <topology evidence="1 13">Multi-pass membrane protein</topology>
    </subcellularLocation>
</comment>
<evidence type="ECO:0000256" key="1">
    <source>
        <dbReference type="ARBA" id="ARBA00004651"/>
    </source>
</evidence>
<feature type="transmembrane region" description="Helical" evidence="13">
    <location>
        <begin position="217"/>
        <end position="240"/>
    </location>
</feature>
<keyword evidence="4" id="KW-1003">Cell membrane</keyword>
<dbReference type="EMBL" id="JBGFUD010006355">
    <property type="protein sequence ID" value="MFH4980946.1"/>
    <property type="molecule type" value="Genomic_DNA"/>
</dbReference>
<keyword evidence="10" id="KW-0325">Glycoprotein</keyword>
<gene>
    <name evidence="15" type="ORF">AB6A40_007655</name>
</gene>
<feature type="transmembrane region" description="Helical" evidence="13">
    <location>
        <begin position="86"/>
        <end position="105"/>
    </location>
</feature>
<feature type="transmembrane region" description="Helical" evidence="13">
    <location>
        <begin position="252"/>
        <end position="276"/>
    </location>
</feature>
<evidence type="ECO:0000256" key="13">
    <source>
        <dbReference type="RuleBase" id="RU361114"/>
    </source>
</evidence>
<evidence type="ECO:0000256" key="7">
    <source>
        <dbReference type="ARBA" id="ARBA00023065"/>
    </source>
</evidence>
<dbReference type="AlphaFoldDB" id="A0ABD6EMD3"/>
<reference evidence="15 16" key="1">
    <citation type="submission" date="2024-08" db="EMBL/GenBank/DDBJ databases">
        <title>Gnathostoma spinigerum genome.</title>
        <authorList>
            <person name="Gonzalez-Bertolin B."/>
            <person name="Monzon S."/>
            <person name="Zaballos A."/>
            <person name="Jimenez P."/>
            <person name="Dekumyoy P."/>
            <person name="Varona S."/>
            <person name="Cuesta I."/>
            <person name="Sumanam S."/>
            <person name="Adisakwattana P."/>
            <person name="Gasser R.B."/>
            <person name="Hernandez-Gonzalez A."/>
            <person name="Young N.D."/>
            <person name="Perteguer M.J."/>
        </authorList>
    </citation>
    <scope>NUCLEOTIDE SEQUENCE [LARGE SCALE GENOMIC DNA]</scope>
    <source>
        <strain evidence="15">AL3</strain>
        <tissue evidence="15">Liver</tissue>
    </source>
</reference>
<proteinExistence type="inferred from homology"/>
<keyword evidence="9 13" id="KW-0869">Chloride channel</keyword>
<evidence type="ECO:0000256" key="12">
    <source>
        <dbReference type="ARBA" id="ARBA00023303"/>
    </source>
</evidence>
<accession>A0ABD6EMD3</accession>
<keyword evidence="7 13" id="KW-0406">Ion transport</keyword>
<dbReference type="PANTHER" id="PTHR12424:SF8">
    <property type="entry name" value="PROTEIN TWEETY"/>
    <property type="match status" value="1"/>
</dbReference>
<feature type="transmembrane region" description="Helical" evidence="13">
    <location>
        <begin position="37"/>
        <end position="65"/>
    </location>
</feature>
<dbReference type="Pfam" id="PF04906">
    <property type="entry name" value="Tweety"/>
    <property type="match status" value="1"/>
</dbReference>
<evidence type="ECO:0000256" key="14">
    <source>
        <dbReference type="SAM" id="MobiDB-lite"/>
    </source>
</evidence>
<dbReference type="GO" id="GO:0034707">
    <property type="term" value="C:chloride channel complex"/>
    <property type="evidence" value="ECO:0007669"/>
    <property type="project" value="UniProtKB-UniRule"/>
</dbReference>
<evidence type="ECO:0000256" key="6">
    <source>
        <dbReference type="ARBA" id="ARBA00022989"/>
    </source>
</evidence>
<keyword evidence="6 13" id="KW-1133">Transmembrane helix</keyword>
<dbReference type="GO" id="GO:0005254">
    <property type="term" value="F:chloride channel activity"/>
    <property type="evidence" value="ECO:0007669"/>
    <property type="project" value="UniProtKB-UniRule"/>
</dbReference>
<evidence type="ECO:0000256" key="5">
    <source>
        <dbReference type="ARBA" id="ARBA00022692"/>
    </source>
</evidence>
<keyword evidence="12 13" id="KW-0407">Ion channel</keyword>
<dbReference type="Proteomes" id="UP001608902">
    <property type="component" value="Unassembled WGS sequence"/>
</dbReference>
<name>A0ABD6EMD3_9BILA</name>
<keyword evidence="11 13" id="KW-0868">Chloride</keyword>
<evidence type="ECO:0000256" key="10">
    <source>
        <dbReference type="ARBA" id="ARBA00023180"/>
    </source>
</evidence>
<evidence type="ECO:0000256" key="8">
    <source>
        <dbReference type="ARBA" id="ARBA00023136"/>
    </source>
</evidence>
<organism evidence="15 16">
    <name type="scientific">Gnathostoma spinigerum</name>
    <dbReference type="NCBI Taxonomy" id="75299"/>
    <lineage>
        <taxon>Eukaryota</taxon>
        <taxon>Metazoa</taxon>
        <taxon>Ecdysozoa</taxon>
        <taxon>Nematoda</taxon>
        <taxon>Chromadorea</taxon>
        <taxon>Rhabditida</taxon>
        <taxon>Spirurina</taxon>
        <taxon>Gnathostomatomorpha</taxon>
        <taxon>Gnathostomatoidea</taxon>
        <taxon>Gnathostomatidae</taxon>
        <taxon>Gnathostoma</taxon>
    </lineage>
</organism>
<feature type="region of interest" description="Disordered" evidence="14">
    <location>
        <begin position="526"/>
        <end position="560"/>
    </location>
</feature>
<keyword evidence="16" id="KW-1185">Reference proteome</keyword>
<comment type="caution">
    <text evidence="15">The sequence shown here is derived from an EMBL/GenBank/DDBJ whole genome shotgun (WGS) entry which is preliminary data.</text>
</comment>
<evidence type="ECO:0000256" key="3">
    <source>
        <dbReference type="ARBA" id="ARBA00022448"/>
    </source>
</evidence>